<evidence type="ECO:0000313" key="13">
    <source>
        <dbReference type="Proteomes" id="UP000237673"/>
    </source>
</evidence>
<keyword evidence="5" id="KW-0677">Repeat</keyword>
<dbReference type="GO" id="GO:0005524">
    <property type="term" value="F:ATP binding"/>
    <property type="evidence" value="ECO:0007669"/>
    <property type="project" value="UniProtKB-KW"/>
</dbReference>
<keyword evidence="9 10" id="KW-0472">Membrane</keyword>
<dbReference type="Gene3D" id="3.40.50.300">
    <property type="entry name" value="P-loop containing nucleotide triphosphate hydrolases"/>
    <property type="match status" value="2"/>
</dbReference>
<name>A0ABM6S264_9GAMM</name>
<proteinExistence type="inferred from homology"/>
<keyword evidence="2 10" id="KW-0813">Transport</keyword>
<dbReference type="InterPro" id="IPR003593">
    <property type="entry name" value="AAA+_ATPase"/>
</dbReference>
<dbReference type="SMART" id="SM00382">
    <property type="entry name" value="AAA"/>
    <property type="match status" value="2"/>
</dbReference>
<dbReference type="NCBIfam" id="NF008215">
    <property type="entry name" value="PRK10982.1"/>
    <property type="match status" value="1"/>
</dbReference>
<evidence type="ECO:0000259" key="11">
    <source>
        <dbReference type="PROSITE" id="PS50893"/>
    </source>
</evidence>
<gene>
    <name evidence="12" type="ORF">C2E16_13995</name>
</gene>
<keyword evidence="3" id="KW-1003">Cell membrane</keyword>
<evidence type="ECO:0000256" key="2">
    <source>
        <dbReference type="ARBA" id="ARBA00022448"/>
    </source>
</evidence>
<feature type="domain" description="ABC transporter" evidence="11">
    <location>
        <begin position="260"/>
        <end position="506"/>
    </location>
</feature>
<sequence length="506" mass="56531">MASENTTQQHEFLLEMTNVSKSFPGVKALDNVNLKVRPHSVHALMGENGAGKSTLLKCLFGIYSKDSGTILFQGKEINFTSAKEALENGVSMVHQELNLVLQRSVMDNMWLGRYPKKGLFVDHDKMYRDTKAIFDELDIDIDPRDKVANLSVSQMQMVEIAKAFSYDAKIVIMDEPTSSLTEKEVNHLFTIIRKLKDRGCGIVYISHKMEEIFQLCDEITILRDGQWISTQPLEGLDMDKIIAMMVGRSLNQRFPDKTNVPGEVILEVRNLTSLRQPSIRDVSFDLHKGEILGIAGLVGAKRTDIVETLFGIREKSGGTIKLHGKAINNHSANEAINHGFALVTEERRSTGIYAYLDIGFNSLISNIRQYKNKLGLLDNSRMKSDTQWVIDAMRVKTPGHHTAIGSLSGGNQQKVIIGRWLLTQPEILMLDEPTRGIDVGAKFEIYQLISELAKKDKGIIIISSEMPELLGITDRILVMSNGLVAGIVETKTTTQNEILRLASLHL</sequence>
<accession>A0ABM6S264</accession>
<keyword evidence="4 10" id="KW-0762">Sugar transport</keyword>
<dbReference type="GeneID" id="84633238"/>
<dbReference type="Pfam" id="PF00005">
    <property type="entry name" value="ABC_tran"/>
    <property type="match status" value="2"/>
</dbReference>
<comment type="function">
    <text evidence="10">Part of an ABC transporter complex involved in carbohydrate import. Could be involved in ribose, galactose and/or methyl galactoside import. Responsible for energy coupling to the transport system.</text>
</comment>
<evidence type="ECO:0000256" key="6">
    <source>
        <dbReference type="ARBA" id="ARBA00022741"/>
    </source>
</evidence>
<dbReference type="PANTHER" id="PTHR43790">
    <property type="entry name" value="CARBOHYDRATE TRANSPORT ATP-BINDING PROTEIN MG119-RELATED"/>
    <property type="match status" value="1"/>
</dbReference>
<dbReference type="InterPro" id="IPR017871">
    <property type="entry name" value="ABC_transporter-like_CS"/>
</dbReference>
<protein>
    <recommendedName>
        <fullName evidence="10">Ribose/galactose/methyl galactoside import ATP-binding protein</fullName>
        <ecNumber evidence="10">7.5.2.11</ecNumber>
    </recommendedName>
</protein>
<keyword evidence="10" id="KW-0997">Cell inner membrane</keyword>
<evidence type="ECO:0000256" key="9">
    <source>
        <dbReference type="ARBA" id="ARBA00023136"/>
    </source>
</evidence>
<evidence type="ECO:0000313" key="12">
    <source>
        <dbReference type="EMBL" id="AUY25913.1"/>
    </source>
</evidence>
<evidence type="ECO:0000256" key="10">
    <source>
        <dbReference type="RuleBase" id="RU367029"/>
    </source>
</evidence>
<dbReference type="Proteomes" id="UP000237673">
    <property type="component" value="Chromosome"/>
</dbReference>
<comment type="catalytic activity">
    <reaction evidence="10">
        <text>D-galactose(out) + ATP + H2O = D-galactose(in) + ADP + phosphate + H(+)</text>
        <dbReference type="Rhea" id="RHEA:60156"/>
        <dbReference type="ChEBI" id="CHEBI:4139"/>
        <dbReference type="ChEBI" id="CHEBI:15377"/>
        <dbReference type="ChEBI" id="CHEBI:15378"/>
        <dbReference type="ChEBI" id="CHEBI:30616"/>
        <dbReference type="ChEBI" id="CHEBI:43474"/>
        <dbReference type="ChEBI" id="CHEBI:456216"/>
        <dbReference type="EC" id="7.5.2.11"/>
    </reaction>
</comment>
<evidence type="ECO:0000256" key="1">
    <source>
        <dbReference type="ARBA" id="ARBA00006526"/>
    </source>
</evidence>
<dbReference type="PROSITE" id="PS50893">
    <property type="entry name" value="ABC_TRANSPORTER_2"/>
    <property type="match status" value="2"/>
</dbReference>
<dbReference type="CDD" id="cd03215">
    <property type="entry name" value="ABC_Carb_Monos_II"/>
    <property type="match status" value="1"/>
</dbReference>
<evidence type="ECO:0000256" key="3">
    <source>
        <dbReference type="ARBA" id="ARBA00022475"/>
    </source>
</evidence>
<dbReference type="InterPro" id="IPR003439">
    <property type="entry name" value="ABC_transporter-like_ATP-bd"/>
</dbReference>
<dbReference type="EMBL" id="CP026378">
    <property type="protein sequence ID" value="AUY25913.1"/>
    <property type="molecule type" value="Genomic_DNA"/>
</dbReference>
<evidence type="ECO:0000256" key="5">
    <source>
        <dbReference type="ARBA" id="ARBA00022737"/>
    </source>
</evidence>
<reference evidence="12 13" key="1">
    <citation type="submission" date="2018-01" db="EMBL/GenBank/DDBJ databases">
        <title>Complete and assembled Genome of Pantoea calida DSM22759T.</title>
        <authorList>
            <person name="Stevens M.J.A."/>
            <person name="Zurfluh K."/>
            <person name="Stephan R."/>
        </authorList>
    </citation>
    <scope>NUCLEOTIDE SEQUENCE [LARGE SCALE GENOMIC DNA]</scope>
    <source>
        <strain evidence="12 13">DSM 22759</strain>
    </source>
</reference>
<dbReference type="InterPro" id="IPR050107">
    <property type="entry name" value="ABC_carbohydrate_import_ATPase"/>
</dbReference>
<keyword evidence="13" id="KW-1185">Reference proteome</keyword>
<keyword evidence="8 10" id="KW-1278">Translocase</keyword>
<dbReference type="RefSeq" id="WP_038625221.1">
    <property type="nucleotide sequence ID" value="NZ_CAXOMJ010000022.1"/>
</dbReference>
<dbReference type="CDD" id="cd03216">
    <property type="entry name" value="ABC_Carb_Monos_I"/>
    <property type="match status" value="1"/>
</dbReference>
<dbReference type="InterPro" id="IPR027417">
    <property type="entry name" value="P-loop_NTPase"/>
</dbReference>
<keyword evidence="7 10" id="KW-0067">ATP-binding</keyword>
<dbReference type="PROSITE" id="PS00211">
    <property type="entry name" value="ABC_TRANSPORTER_1"/>
    <property type="match status" value="1"/>
</dbReference>
<dbReference type="EC" id="7.5.2.11" evidence="10"/>
<dbReference type="PANTHER" id="PTHR43790:SF7">
    <property type="entry name" value="GALACTOSE_METHYL GALACTOSIDE IMPORT ATP-BINDING PROTEIN MGLA"/>
    <property type="match status" value="1"/>
</dbReference>
<organism evidence="12 13">
    <name type="scientific">Mixta calida</name>
    <dbReference type="NCBI Taxonomy" id="665913"/>
    <lineage>
        <taxon>Bacteria</taxon>
        <taxon>Pseudomonadati</taxon>
        <taxon>Pseudomonadota</taxon>
        <taxon>Gammaproteobacteria</taxon>
        <taxon>Enterobacterales</taxon>
        <taxon>Erwiniaceae</taxon>
        <taxon>Mixta</taxon>
    </lineage>
</organism>
<evidence type="ECO:0000256" key="4">
    <source>
        <dbReference type="ARBA" id="ARBA00022597"/>
    </source>
</evidence>
<evidence type="ECO:0000256" key="7">
    <source>
        <dbReference type="ARBA" id="ARBA00022840"/>
    </source>
</evidence>
<comment type="similarity">
    <text evidence="1">Belongs to the ABC transporter superfamily. Drug exporter-2 (TC 3.A.1.117) family.</text>
</comment>
<dbReference type="SUPFAM" id="SSF52540">
    <property type="entry name" value="P-loop containing nucleoside triphosphate hydrolases"/>
    <property type="match status" value="2"/>
</dbReference>
<feature type="domain" description="ABC transporter" evidence="11">
    <location>
        <begin position="14"/>
        <end position="249"/>
    </location>
</feature>
<keyword evidence="6 10" id="KW-0547">Nucleotide-binding</keyword>
<evidence type="ECO:0000256" key="8">
    <source>
        <dbReference type="ARBA" id="ARBA00022967"/>
    </source>
</evidence>
<comment type="subcellular location">
    <subcellularLocation>
        <location evidence="10">Cell inner membrane</location>
        <topology evidence="10">Peripheral membrane protein</topology>
    </subcellularLocation>
</comment>